<sequence length="141" mass="16315">MKTPDIDTPTSKENETNQTKNGFLALVSKMTFDEKLPIRFMFKTVPEHLNDTGWRMYTGYESEEYLENELANMVPVPVEKMCRIDSSLTDLVTYNAGTVWERTPESDGWQRVYDFKIPAANVDVGITNDIDRFNTEFKIDD</sequence>
<dbReference type="OrthoDB" id="4827574at2"/>
<dbReference type="RefSeq" id="WP_138987340.1">
    <property type="nucleotide sequence ID" value="NZ_CP043869.1"/>
</dbReference>
<keyword evidence="3" id="KW-1185">Reference proteome</keyword>
<dbReference type="AlphaFoldDB" id="A0A5P1RAT6"/>
<accession>A0A5P1RAT6</accession>
<dbReference type="Proteomes" id="UP000324760">
    <property type="component" value="Chromosome"/>
</dbReference>
<organism evidence="2 3">
    <name type="scientific">Neptunomonas concharum</name>
    <dbReference type="NCBI Taxonomy" id="1031538"/>
    <lineage>
        <taxon>Bacteria</taxon>
        <taxon>Pseudomonadati</taxon>
        <taxon>Pseudomonadota</taxon>
        <taxon>Gammaproteobacteria</taxon>
        <taxon>Oceanospirillales</taxon>
        <taxon>Oceanospirillaceae</taxon>
        <taxon>Neptunomonas</taxon>
    </lineage>
</organism>
<dbReference type="KEGG" id="ncu:F0U83_08365"/>
<dbReference type="EMBL" id="CP043869">
    <property type="protein sequence ID" value="QEQ96728.1"/>
    <property type="molecule type" value="Genomic_DNA"/>
</dbReference>
<evidence type="ECO:0000259" key="1">
    <source>
        <dbReference type="Pfam" id="PF09951"/>
    </source>
</evidence>
<protein>
    <submittedName>
        <fullName evidence="2">DUF2185 domain-containing protein</fullName>
    </submittedName>
</protein>
<evidence type="ECO:0000313" key="3">
    <source>
        <dbReference type="Proteomes" id="UP000324760"/>
    </source>
</evidence>
<reference evidence="2 3" key="1">
    <citation type="journal article" date="2019" name="Biochem. Eng. J.">
        <title>Metabolic engineering of the marine bacteria Neptunomonas concharum for the production of acetoin and meso-2,3-butanediol from acetate.</title>
        <authorList>
            <person name="Li W."/>
            <person name="Pu N."/>
            <person name="Liu C.-X."/>
            <person name="Yuan Q.-P."/>
            <person name="Li Z.-J."/>
        </authorList>
    </citation>
    <scope>NUCLEOTIDE SEQUENCE [LARGE SCALE GENOMIC DNA]</scope>
    <source>
        <strain evidence="2 3">JCM17730</strain>
    </source>
</reference>
<evidence type="ECO:0000313" key="2">
    <source>
        <dbReference type="EMBL" id="QEQ96728.1"/>
    </source>
</evidence>
<gene>
    <name evidence="2" type="ORF">F0U83_08365</name>
</gene>
<feature type="domain" description="Immunity protein Imm33" evidence="1">
    <location>
        <begin position="26"/>
        <end position="112"/>
    </location>
</feature>
<name>A0A5P1RAT6_9GAMM</name>
<dbReference type="InterPro" id="IPR018689">
    <property type="entry name" value="Imm33_dom"/>
</dbReference>
<dbReference type="Pfam" id="PF09951">
    <property type="entry name" value="Imm33"/>
    <property type="match status" value="1"/>
</dbReference>
<proteinExistence type="predicted"/>